<dbReference type="EMBL" id="BSFE01000001">
    <property type="protein sequence ID" value="GLK50879.1"/>
    <property type="molecule type" value="Genomic_DNA"/>
</dbReference>
<organism evidence="1 2">
    <name type="scientific">Maricaulis virginensis</name>
    <dbReference type="NCBI Taxonomy" id="144022"/>
    <lineage>
        <taxon>Bacteria</taxon>
        <taxon>Pseudomonadati</taxon>
        <taxon>Pseudomonadota</taxon>
        <taxon>Alphaproteobacteria</taxon>
        <taxon>Maricaulales</taxon>
        <taxon>Maricaulaceae</taxon>
        <taxon>Maricaulis</taxon>
    </lineage>
</organism>
<evidence type="ECO:0008006" key="3">
    <source>
        <dbReference type="Google" id="ProtNLM"/>
    </source>
</evidence>
<reference evidence="1" key="2">
    <citation type="submission" date="2023-01" db="EMBL/GenBank/DDBJ databases">
        <authorList>
            <person name="Sun Q."/>
            <person name="Evtushenko L."/>
        </authorList>
    </citation>
    <scope>NUCLEOTIDE SEQUENCE</scope>
    <source>
        <strain evidence="1">VKM B-1513</strain>
    </source>
</reference>
<comment type="caution">
    <text evidence="1">The sequence shown here is derived from an EMBL/GenBank/DDBJ whole genome shotgun (WGS) entry which is preliminary data.</text>
</comment>
<dbReference type="RefSeq" id="WP_271185277.1">
    <property type="nucleotide sequence ID" value="NZ_BSFE01000001.1"/>
</dbReference>
<sequence>MTEPLLLHSGFDNLDMAYRVTLPQSLHTSLLAAKAEALEARRAIPLTFGGQTFLVNGHGGTGGYAFSVDTGIMGANWWFKEPGTRDPWGARVSSRALPLAIKGIEAVKADLDRFLIALGMTFSEIDRRLSRIDYALDFLLPEFSIDPSQFVCHSQKKKSINGEYAANYCGDRVSYIRIGTAANSEVVVYDKRREVIDTKKRYWWDLWKEKADKAETVLSKNSPIWRFEFRAGKNFLEKTYRRKTWEAFASAPNMAFQKIAAQTRLTVPQPDINRARWPSAVIWQTCQTRLAAIELAYTSNVDVEAIKQALWSEYLCTIGSQTTGLILSQMCAFGLGEDDIPAMLEQIGFDLKDALNRCGDSPAEIFRKRRCATRAKYG</sequence>
<evidence type="ECO:0000313" key="1">
    <source>
        <dbReference type="EMBL" id="GLK50879.1"/>
    </source>
</evidence>
<dbReference type="AlphaFoldDB" id="A0A9W6MMI9"/>
<keyword evidence="2" id="KW-1185">Reference proteome</keyword>
<accession>A0A9W6MMI9</accession>
<gene>
    <name evidence="1" type="ORF">GCM10017621_03870</name>
</gene>
<proteinExistence type="predicted"/>
<evidence type="ECO:0000313" key="2">
    <source>
        <dbReference type="Proteomes" id="UP001143486"/>
    </source>
</evidence>
<protein>
    <recommendedName>
        <fullName evidence="3">Replication initiation factor</fullName>
    </recommendedName>
</protein>
<dbReference type="Proteomes" id="UP001143486">
    <property type="component" value="Unassembled WGS sequence"/>
</dbReference>
<name>A0A9W6MMI9_9PROT</name>
<reference evidence="1" key="1">
    <citation type="journal article" date="2014" name="Int. J. Syst. Evol. Microbiol.">
        <title>Complete genome sequence of Corynebacterium casei LMG S-19264T (=DSM 44701T), isolated from a smear-ripened cheese.</title>
        <authorList>
            <consortium name="US DOE Joint Genome Institute (JGI-PGF)"/>
            <person name="Walter F."/>
            <person name="Albersmeier A."/>
            <person name="Kalinowski J."/>
            <person name="Ruckert C."/>
        </authorList>
    </citation>
    <scope>NUCLEOTIDE SEQUENCE</scope>
    <source>
        <strain evidence="1">VKM B-1513</strain>
    </source>
</reference>